<dbReference type="InterPro" id="IPR029033">
    <property type="entry name" value="His_PPase_superfam"/>
</dbReference>
<dbReference type="KEGG" id="tet:TTHERM_00283700"/>
<dbReference type="PANTHER" id="PTHR48100">
    <property type="entry name" value="BROAD-SPECIFICITY PHOSPHATASE YOR283W-RELATED"/>
    <property type="match status" value="1"/>
</dbReference>
<dbReference type="eggNOG" id="ENOG502R2AX">
    <property type="taxonomic scope" value="Eukaryota"/>
</dbReference>
<dbReference type="SUPFAM" id="SSF53254">
    <property type="entry name" value="Phosphoglycerate mutase-like"/>
    <property type="match status" value="1"/>
</dbReference>
<dbReference type="InterPro" id="IPR050275">
    <property type="entry name" value="PGM_Phosphatase"/>
</dbReference>
<sequence>MNQEVTTAKILLIRHAESMFNLSQRVACNTDKEVPGDQECLVTKFNEELIDCGITPQGYEQCQQARQVCQNEDVAVVFVSPLRRALETCEQIFQGHPSNPKIIPHPLFREMVLSNCDIGAKVLESKEIYKNDDFSFLEQYKYPNLWSIYELVDKEKSSQIIQQIEEKCGNDEQEVIRVGHLKLLELMKDIYPQTVETEQQQLERIIKQKELLKKTAKEIPTGKKIAVVGHSRTLYSFTAQFCHKTLTESNGKWFHNGEVHEYEIQLD</sequence>
<dbReference type="GeneID" id="7829969"/>
<organism evidence="1 2">
    <name type="scientific">Tetrahymena thermophila (strain SB210)</name>
    <dbReference type="NCBI Taxonomy" id="312017"/>
    <lineage>
        <taxon>Eukaryota</taxon>
        <taxon>Sar</taxon>
        <taxon>Alveolata</taxon>
        <taxon>Ciliophora</taxon>
        <taxon>Intramacronucleata</taxon>
        <taxon>Oligohymenophorea</taxon>
        <taxon>Hymenostomatida</taxon>
        <taxon>Tetrahymenina</taxon>
        <taxon>Tetrahymenidae</taxon>
        <taxon>Tetrahymena</taxon>
    </lineage>
</organism>
<dbReference type="Pfam" id="PF00300">
    <property type="entry name" value="His_Phos_1"/>
    <property type="match status" value="1"/>
</dbReference>
<dbReference type="HOGENOM" id="CLU_1043843_0_0_1"/>
<name>I7MKA9_TETTS</name>
<reference evidence="2" key="1">
    <citation type="journal article" date="2006" name="PLoS Biol.">
        <title>Macronuclear genome sequence of the ciliate Tetrahymena thermophila, a model eukaryote.</title>
        <authorList>
            <person name="Eisen J.A."/>
            <person name="Coyne R.S."/>
            <person name="Wu M."/>
            <person name="Wu D."/>
            <person name="Thiagarajan M."/>
            <person name="Wortman J.R."/>
            <person name="Badger J.H."/>
            <person name="Ren Q."/>
            <person name="Amedeo P."/>
            <person name="Jones K.M."/>
            <person name="Tallon L.J."/>
            <person name="Delcher A.L."/>
            <person name="Salzberg S.L."/>
            <person name="Silva J.C."/>
            <person name="Haas B.J."/>
            <person name="Majoros W.H."/>
            <person name="Farzad M."/>
            <person name="Carlton J.M."/>
            <person name="Smith R.K. Jr."/>
            <person name="Garg J."/>
            <person name="Pearlman R.E."/>
            <person name="Karrer K.M."/>
            <person name="Sun L."/>
            <person name="Manning G."/>
            <person name="Elde N.C."/>
            <person name="Turkewitz A.P."/>
            <person name="Asai D.J."/>
            <person name="Wilkes D.E."/>
            <person name="Wang Y."/>
            <person name="Cai H."/>
            <person name="Collins K."/>
            <person name="Stewart B.A."/>
            <person name="Lee S.R."/>
            <person name="Wilamowska K."/>
            <person name="Weinberg Z."/>
            <person name="Ruzzo W.L."/>
            <person name="Wloga D."/>
            <person name="Gaertig J."/>
            <person name="Frankel J."/>
            <person name="Tsao C.-C."/>
            <person name="Gorovsky M.A."/>
            <person name="Keeling P.J."/>
            <person name="Waller R.F."/>
            <person name="Patron N.J."/>
            <person name="Cherry J.M."/>
            <person name="Stover N.A."/>
            <person name="Krieger C.J."/>
            <person name="del Toro C."/>
            <person name="Ryder H.F."/>
            <person name="Williamson S.C."/>
            <person name="Barbeau R.A."/>
            <person name="Hamilton E.P."/>
            <person name="Orias E."/>
        </authorList>
    </citation>
    <scope>NUCLEOTIDE SEQUENCE [LARGE SCALE GENOMIC DNA]</scope>
    <source>
        <strain evidence="2">SB210</strain>
    </source>
</reference>
<dbReference type="OMA" id="GQFIHNC"/>
<evidence type="ECO:0000313" key="2">
    <source>
        <dbReference type="Proteomes" id="UP000009168"/>
    </source>
</evidence>
<dbReference type="Proteomes" id="UP000009168">
    <property type="component" value="Unassembled WGS sequence"/>
</dbReference>
<protein>
    <submittedName>
        <fullName evidence="1">Histidine phosphatase family (Branch protein 1)</fullName>
    </submittedName>
</protein>
<dbReference type="GO" id="GO:0005737">
    <property type="term" value="C:cytoplasm"/>
    <property type="evidence" value="ECO:0007669"/>
    <property type="project" value="TreeGrafter"/>
</dbReference>
<dbReference type="InterPro" id="IPR013078">
    <property type="entry name" value="His_Pase_superF_clade-1"/>
</dbReference>
<gene>
    <name evidence="1" type="ORF">TTHERM_00283700</name>
</gene>
<dbReference type="CDD" id="cd07067">
    <property type="entry name" value="HP_PGM_like"/>
    <property type="match status" value="1"/>
</dbReference>
<proteinExistence type="predicted"/>
<keyword evidence="2" id="KW-1185">Reference proteome</keyword>
<evidence type="ECO:0000313" key="1">
    <source>
        <dbReference type="EMBL" id="EAR97981.3"/>
    </source>
</evidence>
<dbReference type="AlphaFoldDB" id="I7MKA9"/>
<dbReference type="InParanoid" id="I7MKA9"/>
<dbReference type="RefSeq" id="XP_001018226.3">
    <property type="nucleotide sequence ID" value="XM_001018226.4"/>
</dbReference>
<accession>I7MKA9</accession>
<dbReference type="PANTHER" id="PTHR48100:SF61">
    <property type="entry name" value="PHOSPHOGLYCERATE MUTASE"/>
    <property type="match status" value="1"/>
</dbReference>
<dbReference type="EMBL" id="GG662656">
    <property type="protein sequence ID" value="EAR97981.3"/>
    <property type="molecule type" value="Genomic_DNA"/>
</dbReference>
<dbReference type="Gene3D" id="3.40.50.1240">
    <property type="entry name" value="Phosphoglycerate mutase-like"/>
    <property type="match status" value="1"/>
</dbReference>
<dbReference type="GO" id="GO:0016791">
    <property type="term" value="F:phosphatase activity"/>
    <property type="evidence" value="ECO:0007669"/>
    <property type="project" value="TreeGrafter"/>
</dbReference>
<dbReference type="SMART" id="SM00855">
    <property type="entry name" value="PGAM"/>
    <property type="match status" value="1"/>
</dbReference>
<dbReference type="OrthoDB" id="284247at2759"/>